<name>D1B9I4_THEAS</name>
<protein>
    <submittedName>
        <fullName evidence="5">Carbonic anhydrase</fullName>
    </submittedName>
</protein>
<dbReference type="Pfam" id="PF17836">
    <property type="entry name" value="PglD_N"/>
    <property type="match status" value="1"/>
</dbReference>
<evidence type="ECO:0000256" key="1">
    <source>
        <dbReference type="ARBA" id="ARBA00022679"/>
    </source>
</evidence>
<dbReference type="RefSeq" id="WP_012869453.1">
    <property type="nucleotide sequence ID" value="NC_013522.1"/>
</dbReference>
<dbReference type="InterPro" id="IPR041561">
    <property type="entry name" value="PglD_N"/>
</dbReference>
<dbReference type="SUPFAM" id="SSF51161">
    <property type="entry name" value="Trimeric LpxA-like enzymes"/>
    <property type="match status" value="1"/>
</dbReference>
<dbReference type="OrthoDB" id="9794407at2"/>
<organism evidence="5 6">
    <name type="scientific">Thermanaerovibrio acidaminovorans (strain ATCC 49978 / DSM 6589 / Su883)</name>
    <name type="common">Selenomonas acidaminovorans</name>
    <dbReference type="NCBI Taxonomy" id="525903"/>
    <lineage>
        <taxon>Bacteria</taxon>
        <taxon>Thermotogati</taxon>
        <taxon>Synergistota</taxon>
        <taxon>Synergistia</taxon>
        <taxon>Synergistales</taxon>
        <taxon>Synergistaceae</taxon>
        <taxon>Thermanaerovibrio</taxon>
    </lineage>
</organism>
<dbReference type="Gene3D" id="2.160.10.10">
    <property type="entry name" value="Hexapeptide repeat proteins"/>
    <property type="match status" value="1"/>
</dbReference>
<dbReference type="eggNOG" id="COG0110">
    <property type="taxonomic scope" value="Bacteria"/>
</dbReference>
<dbReference type="NCBIfam" id="TIGR03570">
    <property type="entry name" value="NeuD_NnaD"/>
    <property type="match status" value="1"/>
</dbReference>
<dbReference type="PANTHER" id="PTHR43300:SF7">
    <property type="entry name" value="UDP-N-ACETYLBACILLOSAMINE N-ACETYLTRANSFERASE"/>
    <property type="match status" value="1"/>
</dbReference>
<dbReference type="InterPro" id="IPR020019">
    <property type="entry name" value="AcTrfase_PglD-like"/>
</dbReference>
<sequence>MSYGIDPAEPLISRGAVILCAGGHGAVLYDLIRCLGVSVLGVVDRDSRIREAFDGVPVLGGDPVLEELSPQEVWLVNGLGANPDCAPRNALYRMARGMGFEFPPLVHPSAVLARDVRLSQGCQVMAGAVIQTGAVIGENSVVNTRASLDHHCVVGFGAFISPGAVLCGGVRVGDGAFVGAGSVLLPGVSVGDGAVVGAGSTVVEPIPAGTVAIGSPARVRR</sequence>
<dbReference type="EMBL" id="CP001818">
    <property type="protein sequence ID" value="ACZ18937.1"/>
    <property type="molecule type" value="Genomic_DNA"/>
</dbReference>
<dbReference type="KEGG" id="tai:Taci_0701"/>
<accession>D1B9I4</accession>
<dbReference type="Proteomes" id="UP000002030">
    <property type="component" value="Chromosome"/>
</dbReference>
<evidence type="ECO:0000256" key="2">
    <source>
        <dbReference type="ARBA" id="ARBA00022737"/>
    </source>
</evidence>
<gene>
    <name evidence="5" type="ordered locus">Taci_0701</name>
</gene>
<dbReference type="PANTHER" id="PTHR43300">
    <property type="entry name" value="ACETYLTRANSFERASE"/>
    <property type="match status" value="1"/>
</dbReference>
<feature type="domain" description="PglD N-terminal" evidence="4">
    <location>
        <begin position="17"/>
        <end position="82"/>
    </location>
</feature>
<keyword evidence="6" id="KW-1185">Reference proteome</keyword>
<keyword evidence="2" id="KW-0677">Repeat</keyword>
<feature type="binding site" evidence="3">
    <location>
        <position position="80"/>
    </location>
    <ligand>
        <name>substrate</name>
    </ligand>
</feature>
<dbReference type="Pfam" id="PF00132">
    <property type="entry name" value="Hexapep"/>
    <property type="match status" value="1"/>
</dbReference>
<keyword evidence="1" id="KW-0808">Transferase</keyword>
<dbReference type="EnsemblBacteria" id="ACZ18937">
    <property type="protein sequence ID" value="ACZ18937"/>
    <property type="gene ID" value="Taci_0701"/>
</dbReference>
<dbReference type="GO" id="GO:0016740">
    <property type="term" value="F:transferase activity"/>
    <property type="evidence" value="ECO:0007669"/>
    <property type="project" value="UniProtKB-KW"/>
</dbReference>
<dbReference type="InterPro" id="IPR011004">
    <property type="entry name" value="Trimer_LpxA-like_sf"/>
</dbReference>
<evidence type="ECO:0000259" key="4">
    <source>
        <dbReference type="Pfam" id="PF17836"/>
    </source>
</evidence>
<dbReference type="AlphaFoldDB" id="D1B9I4"/>
<dbReference type="PROSITE" id="PS00101">
    <property type="entry name" value="HEXAPEP_TRANSFERASES"/>
    <property type="match status" value="1"/>
</dbReference>
<dbReference type="InterPro" id="IPR050179">
    <property type="entry name" value="Trans_hexapeptide_repeat"/>
</dbReference>
<evidence type="ECO:0000256" key="3">
    <source>
        <dbReference type="PIRSR" id="PIRSR620019-2"/>
    </source>
</evidence>
<dbReference type="Gene3D" id="3.40.50.20">
    <property type="match status" value="1"/>
</dbReference>
<reference evidence="5 6" key="1">
    <citation type="journal article" date="2009" name="Stand. Genomic Sci.">
        <title>Complete genome sequence of Thermanaerovibrio acidaminovorans type strain (Su883).</title>
        <authorList>
            <person name="Chovatia M."/>
            <person name="Sikorski J."/>
            <person name="Schroder M."/>
            <person name="Lapidus A."/>
            <person name="Nolan M."/>
            <person name="Tice H."/>
            <person name="Glavina Del Rio T."/>
            <person name="Copeland A."/>
            <person name="Cheng J.F."/>
            <person name="Lucas S."/>
            <person name="Chen F."/>
            <person name="Bruce D."/>
            <person name="Goodwin L."/>
            <person name="Pitluck S."/>
            <person name="Ivanova N."/>
            <person name="Mavromatis K."/>
            <person name="Ovchinnikova G."/>
            <person name="Pati A."/>
            <person name="Chen A."/>
            <person name="Palaniappan K."/>
            <person name="Land M."/>
            <person name="Hauser L."/>
            <person name="Chang Y.J."/>
            <person name="Jeffries C.D."/>
            <person name="Chain P."/>
            <person name="Saunders E."/>
            <person name="Detter J.C."/>
            <person name="Brettin T."/>
            <person name="Rohde M."/>
            <person name="Goker M."/>
            <person name="Spring S."/>
            <person name="Bristow J."/>
            <person name="Markowitz V."/>
            <person name="Hugenholtz P."/>
            <person name="Kyrpides N.C."/>
            <person name="Klenk H.P."/>
            <person name="Eisen J.A."/>
        </authorList>
    </citation>
    <scope>NUCLEOTIDE SEQUENCE [LARGE SCALE GENOMIC DNA]</scope>
    <source>
        <strain evidence="6">ATCC 49978 / DSM 6589 / Su883</strain>
    </source>
</reference>
<dbReference type="STRING" id="525903.Taci_0701"/>
<evidence type="ECO:0000313" key="5">
    <source>
        <dbReference type="EMBL" id="ACZ18937.1"/>
    </source>
</evidence>
<dbReference type="InterPro" id="IPR018357">
    <property type="entry name" value="Hexapep_transf_CS"/>
</dbReference>
<dbReference type="InterPro" id="IPR001451">
    <property type="entry name" value="Hexapep"/>
</dbReference>
<evidence type="ECO:0000313" key="6">
    <source>
        <dbReference type="Proteomes" id="UP000002030"/>
    </source>
</evidence>
<dbReference type="CDD" id="cd03360">
    <property type="entry name" value="LbH_AT_putative"/>
    <property type="match status" value="1"/>
</dbReference>
<dbReference type="HOGENOM" id="CLU_081811_2_3_0"/>
<proteinExistence type="predicted"/>